<dbReference type="SMART" id="SM00320">
    <property type="entry name" value="WD40"/>
    <property type="match status" value="2"/>
</dbReference>
<proteinExistence type="predicted"/>
<reference evidence="4 5" key="1">
    <citation type="submission" date="2024-05" db="EMBL/GenBank/DDBJ databases">
        <authorList>
            <person name="Wallberg A."/>
        </authorList>
    </citation>
    <scope>NUCLEOTIDE SEQUENCE [LARGE SCALE GENOMIC DNA]</scope>
</reference>
<sequence length="184" mass="18924">MNHNGGLLVCGCNDGSVRIVDLRCPDVIASWPAHQGEVFTVRLSPQENNIYTIGSDNRFACWSMAVTGSRVMDQVLHERAAGPFLVGVGGGTGGGSGATGGRSVLLRPYGPLFALSTDGEHVLTCSTSGPLVYKMSGGSLTQVLSVGGHKSPVVTVDWSHASQCSSALAASLDGVISVATLLPQ</sequence>
<comment type="caution">
    <text evidence="4">The sequence shown here is derived from an EMBL/GenBank/DDBJ whole genome shotgun (WGS) entry which is preliminary data.</text>
</comment>
<evidence type="ECO:0000256" key="1">
    <source>
        <dbReference type="ARBA" id="ARBA00004220"/>
    </source>
</evidence>
<dbReference type="Gene3D" id="2.130.10.10">
    <property type="entry name" value="YVTN repeat-like/Quinoprotein amine dehydrogenase"/>
    <property type="match status" value="1"/>
</dbReference>
<dbReference type="InterPro" id="IPR039724">
    <property type="entry name" value="WDR91"/>
</dbReference>
<dbReference type="PANTHER" id="PTHR13083">
    <property type="entry name" value="WD REPEAT-CONTAINING PROTEIN 91"/>
    <property type="match status" value="1"/>
</dbReference>
<evidence type="ECO:0000313" key="4">
    <source>
        <dbReference type="EMBL" id="CAL4215227.1"/>
    </source>
</evidence>
<dbReference type="GO" id="GO:0031902">
    <property type="term" value="C:late endosome membrane"/>
    <property type="evidence" value="ECO:0007669"/>
    <property type="project" value="UniProtKB-SubCell"/>
</dbReference>
<dbReference type="AlphaFoldDB" id="A0AAV2SMU3"/>
<keyword evidence="5" id="KW-1185">Reference proteome</keyword>
<evidence type="ECO:0000256" key="2">
    <source>
        <dbReference type="ARBA" id="ARBA00004414"/>
    </source>
</evidence>
<evidence type="ECO:0000256" key="3">
    <source>
        <dbReference type="ARBA" id="ARBA00021116"/>
    </source>
</evidence>
<dbReference type="Proteomes" id="UP001497623">
    <property type="component" value="Unassembled WGS sequence"/>
</dbReference>
<dbReference type="GO" id="GO:0141039">
    <property type="term" value="F:phosphatidylinositol 3-kinase inhibitor activity"/>
    <property type="evidence" value="ECO:0007669"/>
    <property type="project" value="InterPro"/>
</dbReference>
<protein>
    <recommendedName>
        <fullName evidence="3">WD repeat-containing protein 91</fullName>
    </recommendedName>
</protein>
<dbReference type="Pfam" id="PF00400">
    <property type="entry name" value="WD40"/>
    <property type="match status" value="2"/>
</dbReference>
<dbReference type="GO" id="GO:0031901">
    <property type="term" value="C:early endosome membrane"/>
    <property type="evidence" value="ECO:0007669"/>
    <property type="project" value="UniProtKB-SubCell"/>
</dbReference>
<dbReference type="SUPFAM" id="SSF50978">
    <property type="entry name" value="WD40 repeat-like"/>
    <property type="match status" value="1"/>
</dbReference>
<dbReference type="GO" id="GO:0051898">
    <property type="term" value="P:negative regulation of phosphatidylinositol 3-kinase/protein kinase B signal transduction"/>
    <property type="evidence" value="ECO:0007669"/>
    <property type="project" value="InterPro"/>
</dbReference>
<organism evidence="4 5">
    <name type="scientific">Meganyctiphanes norvegica</name>
    <name type="common">Northern krill</name>
    <name type="synonym">Thysanopoda norvegica</name>
    <dbReference type="NCBI Taxonomy" id="48144"/>
    <lineage>
        <taxon>Eukaryota</taxon>
        <taxon>Metazoa</taxon>
        <taxon>Ecdysozoa</taxon>
        <taxon>Arthropoda</taxon>
        <taxon>Crustacea</taxon>
        <taxon>Multicrustacea</taxon>
        <taxon>Malacostraca</taxon>
        <taxon>Eumalacostraca</taxon>
        <taxon>Eucarida</taxon>
        <taxon>Euphausiacea</taxon>
        <taxon>Euphausiidae</taxon>
        <taxon>Meganyctiphanes</taxon>
    </lineage>
</organism>
<comment type="subcellular location">
    <subcellularLocation>
        <location evidence="1">Early endosome membrane</location>
        <topology evidence="1">Peripheral membrane protein</topology>
    </subcellularLocation>
    <subcellularLocation>
        <location evidence="2">Late endosome membrane</location>
    </subcellularLocation>
</comment>
<dbReference type="InterPro" id="IPR036322">
    <property type="entry name" value="WD40_repeat_dom_sf"/>
</dbReference>
<accession>A0AAV2SMU3</accession>
<dbReference type="InterPro" id="IPR015943">
    <property type="entry name" value="WD40/YVTN_repeat-like_dom_sf"/>
</dbReference>
<name>A0AAV2SMU3_MEGNR</name>
<dbReference type="InterPro" id="IPR001680">
    <property type="entry name" value="WD40_rpt"/>
</dbReference>
<evidence type="ECO:0000313" key="5">
    <source>
        <dbReference type="Proteomes" id="UP001497623"/>
    </source>
</evidence>
<dbReference type="PANTHER" id="PTHR13083:SF3">
    <property type="entry name" value="WD REPEAT-CONTAINING PROTEIN 91"/>
    <property type="match status" value="1"/>
</dbReference>
<dbReference type="EMBL" id="CAXKWB010090751">
    <property type="protein sequence ID" value="CAL4215227.1"/>
    <property type="molecule type" value="Genomic_DNA"/>
</dbReference>
<gene>
    <name evidence="4" type="ORF">MNOR_LOCUS38692</name>
</gene>
<dbReference type="GO" id="GO:0045022">
    <property type="term" value="P:early endosome to late endosome transport"/>
    <property type="evidence" value="ECO:0007669"/>
    <property type="project" value="InterPro"/>
</dbReference>